<accession>A0A4U6UIN0</accession>
<keyword evidence="2" id="KW-1185">Reference proteome</keyword>
<gene>
    <name evidence="1" type="ORF">SEVIR_5G142250v2</name>
</gene>
<organism evidence="1 2">
    <name type="scientific">Setaria viridis</name>
    <name type="common">Green bristlegrass</name>
    <name type="synonym">Setaria italica subsp. viridis</name>
    <dbReference type="NCBI Taxonomy" id="4556"/>
    <lineage>
        <taxon>Eukaryota</taxon>
        <taxon>Viridiplantae</taxon>
        <taxon>Streptophyta</taxon>
        <taxon>Embryophyta</taxon>
        <taxon>Tracheophyta</taxon>
        <taxon>Spermatophyta</taxon>
        <taxon>Magnoliopsida</taxon>
        <taxon>Liliopsida</taxon>
        <taxon>Poales</taxon>
        <taxon>Poaceae</taxon>
        <taxon>PACMAD clade</taxon>
        <taxon>Panicoideae</taxon>
        <taxon>Panicodae</taxon>
        <taxon>Paniceae</taxon>
        <taxon>Cenchrinae</taxon>
        <taxon>Setaria</taxon>
    </lineage>
</organism>
<reference evidence="1" key="1">
    <citation type="submission" date="2019-03" db="EMBL/GenBank/DDBJ databases">
        <title>WGS assembly of Setaria viridis.</title>
        <authorList>
            <person name="Huang P."/>
            <person name="Jenkins J."/>
            <person name="Grimwood J."/>
            <person name="Barry K."/>
            <person name="Healey A."/>
            <person name="Mamidi S."/>
            <person name="Sreedasyam A."/>
            <person name="Shu S."/>
            <person name="Feldman M."/>
            <person name="Wu J."/>
            <person name="Yu Y."/>
            <person name="Chen C."/>
            <person name="Johnson J."/>
            <person name="Rokhsar D."/>
            <person name="Baxter I."/>
            <person name="Schmutz J."/>
            <person name="Brutnell T."/>
            <person name="Kellogg E."/>
        </authorList>
    </citation>
    <scope>NUCLEOTIDE SEQUENCE [LARGE SCALE GENOMIC DNA]</scope>
</reference>
<name>A0A4U6UIN0_SETVI</name>
<proteinExistence type="predicted"/>
<dbReference type="Gramene" id="TKW14053">
    <property type="protein sequence ID" value="TKW14053"/>
    <property type="gene ID" value="SEVIR_5G142250v2"/>
</dbReference>
<evidence type="ECO:0000313" key="1">
    <source>
        <dbReference type="EMBL" id="TKW14053.1"/>
    </source>
</evidence>
<dbReference type="Proteomes" id="UP000298652">
    <property type="component" value="Chromosome 5"/>
</dbReference>
<dbReference type="EMBL" id="CM016556">
    <property type="protein sequence ID" value="TKW14053.1"/>
    <property type="molecule type" value="Genomic_DNA"/>
</dbReference>
<evidence type="ECO:0000313" key="2">
    <source>
        <dbReference type="Proteomes" id="UP000298652"/>
    </source>
</evidence>
<protein>
    <submittedName>
        <fullName evidence="1">Uncharacterized protein</fullName>
    </submittedName>
</protein>
<dbReference type="AlphaFoldDB" id="A0A4U6UIN0"/>
<sequence length="37" mass="4442">MPTCHVDMQTYRFSRYACSIHVFLRPVMNHRVMDPDS</sequence>